<reference evidence="2 3" key="1">
    <citation type="journal article" date="2017" name="Gigascience">
        <title>Genome sequence of the small brown planthopper, Laodelphax striatellus.</title>
        <authorList>
            <person name="Zhu J."/>
            <person name="Jiang F."/>
            <person name="Wang X."/>
            <person name="Yang P."/>
            <person name="Bao Y."/>
            <person name="Zhao W."/>
            <person name="Wang W."/>
            <person name="Lu H."/>
            <person name="Wang Q."/>
            <person name="Cui N."/>
            <person name="Li J."/>
            <person name="Chen X."/>
            <person name="Luo L."/>
            <person name="Yu J."/>
            <person name="Kang L."/>
            <person name="Cui F."/>
        </authorList>
    </citation>
    <scope>NUCLEOTIDE SEQUENCE [LARGE SCALE GENOMIC DNA]</scope>
    <source>
        <strain evidence="2">Lst14</strain>
    </source>
</reference>
<comment type="caution">
    <text evidence="2">The sequence shown here is derived from an EMBL/GenBank/DDBJ whole genome shotgun (WGS) entry which is preliminary data.</text>
</comment>
<name>A0A482WZZ3_LAOST</name>
<proteinExistence type="predicted"/>
<sequence>MTILENNLHLKPRQTRGTELFRFRNYIALTVVSVSTLIGLAFHYSKLGRSALEHNKQYVRDLDVPNNTRSVEMRSKSPADMLLDYVESIEAEKYY</sequence>
<accession>A0A482WZZ3</accession>
<keyword evidence="3" id="KW-1185">Reference proteome</keyword>
<dbReference type="AlphaFoldDB" id="A0A482WZZ3"/>
<gene>
    <name evidence="2" type="ORF">LSTR_LSTR015689</name>
</gene>
<dbReference type="InParanoid" id="A0A482WZZ3"/>
<dbReference type="OrthoDB" id="6593925at2759"/>
<organism evidence="2 3">
    <name type="scientific">Laodelphax striatellus</name>
    <name type="common">Small brown planthopper</name>
    <name type="synonym">Delphax striatella</name>
    <dbReference type="NCBI Taxonomy" id="195883"/>
    <lineage>
        <taxon>Eukaryota</taxon>
        <taxon>Metazoa</taxon>
        <taxon>Ecdysozoa</taxon>
        <taxon>Arthropoda</taxon>
        <taxon>Hexapoda</taxon>
        <taxon>Insecta</taxon>
        <taxon>Pterygota</taxon>
        <taxon>Neoptera</taxon>
        <taxon>Paraneoptera</taxon>
        <taxon>Hemiptera</taxon>
        <taxon>Auchenorrhyncha</taxon>
        <taxon>Fulgoroidea</taxon>
        <taxon>Delphacidae</taxon>
        <taxon>Criomorphinae</taxon>
        <taxon>Laodelphax</taxon>
    </lineage>
</organism>
<evidence type="ECO:0000256" key="1">
    <source>
        <dbReference type="SAM" id="Phobius"/>
    </source>
</evidence>
<keyword evidence="1" id="KW-0812">Transmembrane</keyword>
<protein>
    <submittedName>
        <fullName evidence="2">Uncharacterized protein</fullName>
    </submittedName>
</protein>
<dbReference type="Proteomes" id="UP000291343">
    <property type="component" value="Unassembled WGS sequence"/>
</dbReference>
<dbReference type="EMBL" id="QKKF02020588">
    <property type="protein sequence ID" value="RZF39109.1"/>
    <property type="molecule type" value="Genomic_DNA"/>
</dbReference>
<keyword evidence="1" id="KW-0472">Membrane</keyword>
<evidence type="ECO:0000313" key="3">
    <source>
        <dbReference type="Proteomes" id="UP000291343"/>
    </source>
</evidence>
<evidence type="ECO:0000313" key="2">
    <source>
        <dbReference type="EMBL" id="RZF39109.1"/>
    </source>
</evidence>
<keyword evidence="1" id="KW-1133">Transmembrane helix</keyword>
<feature type="transmembrane region" description="Helical" evidence="1">
    <location>
        <begin position="26"/>
        <end position="44"/>
    </location>
</feature>